<sequence>MLSALQSIDPKSKQKAYSAYIGFMKGFVNKMRMSAAELVQMANQFALNGMQCDEVPEMEKKTIGKMGLKGVPGIRYAKPSQEGRAAGKRGFPGTETPTGNEASSRRLRHQGAPDAMSTLRNEAWEGYPASGGRASDRGGSGVRGGRESSRGGSGMRGRGRGRGGHPGNVAKPKRREERNAMV</sequence>
<comment type="caution">
    <text evidence="2">The sequence shown here is derived from an EMBL/GenBank/DDBJ whole genome shotgun (WGS) entry which is preliminary data.</text>
</comment>
<gene>
    <name evidence="2" type="ORF">ABVK25_005911</name>
</gene>
<organism evidence="2 3">
    <name type="scientific">Lepraria finkii</name>
    <dbReference type="NCBI Taxonomy" id="1340010"/>
    <lineage>
        <taxon>Eukaryota</taxon>
        <taxon>Fungi</taxon>
        <taxon>Dikarya</taxon>
        <taxon>Ascomycota</taxon>
        <taxon>Pezizomycotina</taxon>
        <taxon>Lecanoromycetes</taxon>
        <taxon>OSLEUM clade</taxon>
        <taxon>Lecanoromycetidae</taxon>
        <taxon>Lecanorales</taxon>
        <taxon>Lecanorineae</taxon>
        <taxon>Stereocaulaceae</taxon>
        <taxon>Lepraria</taxon>
    </lineage>
</organism>
<accession>A0ABR4B7Z2</accession>
<feature type="region of interest" description="Disordered" evidence="1">
    <location>
        <begin position="74"/>
        <end position="182"/>
    </location>
</feature>
<evidence type="ECO:0000313" key="3">
    <source>
        <dbReference type="Proteomes" id="UP001590951"/>
    </source>
</evidence>
<evidence type="ECO:0000313" key="2">
    <source>
        <dbReference type="EMBL" id="KAL2053982.1"/>
    </source>
</evidence>
<reference evidence="2 3" key="1">
    <citation type="submission" date="2024-09" db="EMBL/GenBank/DDBJ databases">
        <title>Rethinking Asexuality: The Enigmatic Case of Functional Sexual Genes in Lepraria (Stereocaulaceae).</title>
        <authorList>
            <person name="Doellman M."/>
            <person name="Sun Y."/>
            <person name="Barcenas-Pena A."/>
            <person name="Lumbsch H.T."/>
            <person name="Grewe F."/>
        </authorList>
    </citation>
    <scope>NUCLEOTIDE SEQUENCE [LARGE SCALE GENOMIC DNA]</scope>
    <source>
        <strain evidence="2 3">Grewe 0041</strain>
    </source>
</reference>
<dbReference type="EMBL" id="JBHFEH010000018">
    <property type="protein sequence ID" value="KAL2053982.1"/>
    <property type="molecule type" value="Genomic_DNA"/>
</dbReference>
<dbReference type="Proteomes" id="UP001590951">
    <property type="component" value="Unassembled WGS sequence"/>
</dbReference>
<keyword evidence="3" id="KW-1185">Reference proteome</keyword>
<evidence type="ECO:0000256" key="1">
    <source>
        <dbReference type="SAM" id="MobiDB-lite"/>
    </source>
</evidence>
<name>A0ABR4B7Z2_9LECA</name>
<protein>
    <submittedName>
        <fullName evidence="2">Uncharacterized protein</fullName>
    </submittedName>
</protein>
<proteinExistence type="predicted"/>